<dbReference type="Pfam" id="PF25268">
    <property type="entry name" value="DUF7866"/>
    <property type="match status" value="1"/>
</dbReference>
<comment type="caution">
    <text evidence="2">The sequence shown here is derived from an EMBL/GenBank/DDBJ whole genome shotgun (WGS) entry which is preliminary data.</text>
</comment>
<evidence type="ECO:0000259" key="1">
    <source>
        <dbReference type="Pfam" id="PF25268"/>
    </source>
</evidence>
<dbReference type="PANTHER" id="PTHR33786:SF5">
    <property type="entry name" value="EXPRESSED PROTEIN"/>
    <property type="match status" value="1"/>
</dbReference>
<name>A0AAP0ETS8_9MAGN</name>
<accession>A0AAP0ETS8</accession>
<dbReference type="AlphaFoldDB" id="A0AAP0ETS8"/>
<sequence length="87" mass="9903">MEWVPQVVPQVGPMESNVVGLHGNFKPFRTCADCICCSGSNCKKMNCCYGIKCNLPGKPFEYHQVRHFVICEELEPINQVARHFRSD</sequence>
<dbReference type="Proteomes" id="UP001420932">
    <property type="component" value="Unassembled WGS sequence"/>
</dbReference>
<evidence type="ECO:0000313" key="3">
    <source>
        <dbReference type="Proteomes" id="UP001420932"/>
    </source>
</evidence>
<feature type="domain" description="DUF7866" evidence="1">
    <location>
        <begin position="27"/>
        <end position="61"/>
    </location>
</feature>
<evidence type="ECO:0000313" key="2">
    <source>
        <dbReference type="EMBL" id="KAK9097942.1"/>
    </source>
</evidence>
<dbReference type="InterPro" id="IPR057188">
    <property type="entry name" value="DUF7866"/>
</dbReference>
<gene>
    <name evidence="2" type="ORF">Syun_024987</name>
</gene>
<proteinExistence type="predicted"/>
<dbReference type="PANTHER" id="PTHR33786">
    <property type="entry name" value="UBIQUITIN CARBOXYL-TERMINAL HYDROLASE"/>
    <property type="match status" value="1"/>
</dbReference>
<protein>
    <recommendedName>
        <fullName evidence="1">DUF7866 domain-containing protein</fullName>
    </recommendedName>
</protein>
<organism evidence="2 3">
    <name type="scientific">Stephania yunnanensis</name>
    <dbReference type="NCBI Taxonomy" id="152371"/>
    <lineage>
        <taxon>Eukaryota</taxon>
        <taxon>Viridiplantae</taxon>
        <taxon>Streptophyta</taxon>
        <taxon>Embryophyta</taxon>
        <taxon>Tracheophyta</taxon>
        <taxon>Spermatophyta</taxon>
        <taxon>Magnoliopsida</taxon>
        <taxon>Ranunculales</taxon>
        <taxon>Menispermaceae</taxon>
        <taxon>Menispermoideae</taxon>
        <taxon>Cissampelideae</taxon>
        <taxon>Stephania</taxon>
    </lineage>
</organism>
<keyword evidence="3" id="KW-1185">Reference proteome</keyword>
<reference evidence="2 3" key="1">
    <citation type="submission" date="2024-01" db="EMBL/GenBank/DDBJ databases">
        <title>Genome assemblies of Stephania.</title>
        <authorList>
            <person name="Yang L."/>
        </authorList>
    </citation>
    <scope>NUCLEOTIDE SEQUENCE [LARGE SCALE GENOMIC DNA]</scope>
    <source>
        <strain evidence="2">YNDBR</strain>
        <tissue evidence="2">Leaf</tissue>
    </source>
</reference>
<dbReference type="EMBL" id="JBBNAF010000011">
    <property type="protein sequence ID" value="KAK9097942.1"/>
    <property type="molecule type" value="Genomic_DNA"/>
</dbReference>